<proteinExistence type="predicted"/>
<comment type="caution">
    <text evidence="3">The sequence shown here is derived from an EMBL/GenBank/DDBJ whole genome shotgun (WGS) entry which is preliminary data.</text>
</comment>
<keyword evidence="4" id="KW-1185">Reference proteome</keyword>
<dbReference type="Proteomes" id="UP001595818">
    <property type="component" value="Unassembled WGS sequence"/>
</dbReference>
<accession>A0ABV9SZ17</accession>
<evidence type="ECO:0000259" key="2">
    <source>
        <dbReference type="Pfam" id="PF16344"/>
    </source>
</evidence>
<dbReference type="PIRSF" id="PIRSF018266">
    <property type="entry name" value="FecR"/>
    <property type="match status" value="1"/>
</dbReference>
<dbReference type="InterPro" id="IPR012373">
    <property type="entry name" value="Ferrdict_sens_TM"/>
</dbReference>
<evidence type="ECO:0000313" key="3">
    <source>
        <dbReference type="EMBL" id="MFC4871683.1"/>
    </source>
</evidence>
<protein>
    <submittedName>
        <fullName evidence="3">FecR family protein</fullName>
    </submittedName>
</protein>
<sequence>MDIYSNSVRDLVLNPEFRKWVLHPNPESDKIWQSYLAKNPTAIQDVELAKELLLELFSNQYPLQESEFGEIWDYIDTETEKEDKRAQQQKIIPINRLSDAKRGNSGSSDVARMMWRVAAILVVTLGVGFLASRMAPTEPVAEQPVPAKFKEYTTPPGVKSSITLGDGTKVLLNSGSSLRYQENFSPERREVFLEGEAFFEVQHDPGRPFTVKTGEVSTTALGTSFNIMAYREEHLLISLVTGKVAIGVPHENRDEIILEPRQSLKIQPGEGDFLKVRFDEDQVMGWTRKMIVFNNTELSEAIRALENWYGVKFHFQNRPRPGMNLSGKFYNETLENVLEGLRYTAGLDFEIKKDKVSITFKHTP</sequence>
<reference evidence="4" key="1">
    <citation type="journal article" date="2019" name="Int. J. Syst. Evol. Microbiol.">
        <title>The Global Catalogue of Microorganisms (GCM) 10K type strain sequencing project: providing services to taxonomists for standard genome sequencing and annotation.</title>
        <authorList>
            <consortium name="The Broad Institute Genomics Platform"/>
            <consortium name="The Broad Institute Genome Sequencing Center for Infectious Disease"/>
            <person name="Wu L."/>
            <person name="Ma J."/>
        </authorList>
    </citation>
    <scope>NUCLEOTIDE SEQUENCE [LARGE SCALE GENOMIC DNA]</scope>
    <source>
        <strain evidence="4">CGMCC 4.7466</strain>
    </source>
</reference>
<feature type="domain" description="FecR protein" evidence="1">
    <location>
        <begin position="151"/>
        <end position="244"/>
    </location>
</feature>
<dbReference type="Gene3D" id="2.60.120.1440">
    <property type="match status" value="1"/>
</dbReference>
<dbReference type="PANTHER" id="PTHR30273:SF2">
    <property type="entry name" value="PROTEIN FECR"/>
    <property type="match status" value="1"/>
</dbReference>
<dbReference type="Pfam" id="PF16344">
    <property type="entry name" value="FecR_C"/>
    <property type="match status" value="1"/>
</dbReference>
<name>A0ABV9SZ17_9BACT</name>
<feature type="domain" description="Protein FecR C-terminal" evidence="2">
    <location>
        <begin position="291"/>
        <end position="358"/>
    </location>
</feature>
<dbReference type="Gene3D" id="3.55.50.30">
    <property type="match status" value="1"/>
</dbReference>
<gene>
    <name evidence="3" type="ORF">ACFPFU_08295</name>
</gene>
<dbReference type="InterPro" id="IPR006860">
    <property type="entry name" value="FecR"/>
</dbReference>
<dbReference type="Pfam" id="PF04773">
    <property type="entry name" value="FecR"/>
    <property type="match status" value="1"/>
</dbReference>
<organism evidence="3 4">
    <name type="scientific">Negadavirga shengliensis</name>
    <dbReference type="NCBI Taxonomy" id="1389218"/>
    <lineage>
        <taxon>Bacteria</taxon>
        <taxon>Pseudomonadati</taxon>
        <taxon>Bacteroidota</taxon>
        <taxon>Cytophagia</taxon>
        <taxon>Cytophagales</taxon>
        <taxon>Cyclobacteriaceae</taxon>
        <taxon>Negadavirga</taxon>
    </lineage>
</organism>
<dbReference type="InterPro" id="IPR032508">
    <property type="entry name" value="FecR_C"/>
</dbReference>
<dbReference type="PANTHER" id="PTHR30273">
    <property type="entry name" value="PERIPLASMIC SIGNAL SENSOR AND SIGMA FACTOR ACTIVATOR FECR-RELATED"/>
    <property type="match status" value="1"/>
</dbReference>
<dbReference type="EMBL" id="JBHSJJ010000004">
    <property type="protein sequence ID" value="MFC4871683.1"/>
    <property type="molecule type" value="Genomic_DNA"/>
</dbReference>
<evidence type="ECO:0000259" key="1">
    <source>
        <dbReference type="Pfam" id="PF04773"/>
    </source>
</evidence>
<dbReference type="RefSeq" id="WP_377063389.1">
    <property type="nucleotide sequence ID" value="NZ_JBHSJJ010000004.1"/>
</dbReference>
<evidence type="ECO:0000313" key="4">
    <source>
        <dbReference type="Proteomes" id="UP001595818"/>
    </source>
</evidence>